<evidence type="ECO:0000256" key="1">
    <source>
        <dbReference type="SAM" id="MobiDB-lite"/>
    </source>
</evidence>
<organism evidence="2 3">
    <name type="scientific">Bimuria novae-zelandiae CBS 107.79</name>
    <dbReference type="NCBI Taxonomy" id="1447943"/>
    <lineage>
        <taxon>Eukaryota</taxon>
        <taxon>Fungi</taxon>
        <taxon>Dikarya</taxon>
        <taxon>Ascomycota</taxon>
        <taxon>Pezizomycotina</taxon>
        <taxon>Dothideomycetes</taxon>
        <taxon>Pleosporomycetidae</taxon>
        <taxon>Pleosporales</taxon>
        <taxon>Massarineae</taxon>
        <taxon>Didymosphaeriaceae</taxon>
        <taxon>Bimuria</taxon>
    </lineage>
</organism>
<proteinExistence type="predicted"/>
<dbReference type="EMBL" id="ML976721">
    <property type="protein sequence ID" value="KAF1968396.1"/>
    <property type="molecule type" value="Genomic_DNA"/>
</dbReference>
<evidence type="ECO:0000313" key="2">
    <source>
        <dbReference type="EMBL" id="KAF1968396.1"/>
    </source>
</evidence>
<keyword evidence="3" id="KW-1185">Reference proteome</keyword>
<dbReference type="Proteomes" id="UP000800036">
    <property type="component" value="Unassembled WGS sequence"/>
</dbReference>
<dbReference type="AlphaFoldDB" id="A0A6A5UZV0"/>
<feature type="region of interest" description="Disordered" evidence="1">
    <location>
        <begin position="60"/>
        <end position="80"/>
    </location>
</feature>
<protein>
    <submittedName>
        <fullName evidence="2">Uncharacterized protein</fullName>
    </submittedName>
</protein>
<accession>A0A6A5UZV0</accession>
<sequence>MLTFNSCPYSYPALTSSPFFVNRPATPKTRSDALRASHTPPPLHPFAKVLNAKKICNTSSRKVANVRSGRPKHQIVQRRR</sequence>
<reference evidence="2" key="1">
    <citation type="journal article" date="2020" name="Stud. Mycol.">
        <title>101 Dothideomycetes genomes: a test case for predicting lifestyles and emergence of pathogens.</title>
        <authorList>
            <person name="Haridas S."/>
            <person name="Albert R."/>
            <person name="Binder M."/>
            <person name="Bloem J."/>
            <person name="Labutti K."/>
            <person name="Salamov A."/>
            <person name="Andreopoulos B."/>
            <person name="Baker S."/>
            <person name="Barry K."/>
            <person name="Bills G."/>
            <person name="Bluhm B."/>
            <person name="Cannon C."/>
            <person name="Castanera R."/>
            <person name="Culley D."/>
            <person name="Daum C."/>
            <person name="Ezra D."/>
            <person name="Gonzalez J."/>
            <person name="Henrissat B."/>
            <person name="Kuo A."/>
            <person name="Liang C."/>
            <person name="Lipzen A."/>
            <person name="Lutzoni F."/>
            <person name="Magnuson J."/>
            <person name="Mondo S."/>
            <person name="Nolan M."/>
            <person name="Ohm R."/>
            <person name="Pangilinan J."/>
            <person name="Park H.-J."/>
            <person name="Ramirez L."/>
            <person name="Alfaro M."/>
            <person name="Sun H."/>
            <person name="Tritt A."/>
            <person name="Yoshinaga Y."/>
            <person name="Zwiers L.-H."/>
            <person name="Turgeon B."/>
            <person name="Goodwin S."/>
            <person name="Spatafora J."/>
            <person name="Crous P."/>
            <person name="Grigoriev I."/>
        </authorList>
    </citation>
    <scope>NUCLEOTIDE SEQUENCE</scope>
    <source>
        <strain evidence="2">CBS 107.79</strain>
    </source>
</reference>
<feature type="compositionally biased region" description="Basic residues" evidence="1">
    <location>
        <begin position="69"/>
        <end position="80"/>
    </location>
</feature>
<name>A0A6A5UZV0_9PLEO</name>
<gene>
    <name evidence="2" type="ORF">BU23DRAFT_266648</name>
</gene>
<evidence type="ECO:0000313" key="3">
    <source>
        <dbReference type="Proteomes" id="UP000800036"/>
    </source>
</evidence>